<dbReference type="EMBL" id="BTGC01000001">
    <property type="protein sequence ID" value="GMM49492.1"/>
    <property type="molecule type" value="Genomic_DNA"/>
</dbReference>
<feature type="chain" id="PRO_5043630075" evidence="1">
    <location>
        <begin position="17"/>
        <end position="349"/>
    </location>
</feature>
<evidence type="ECO:0000256" key="1">
    <source>
        <dbReference type="SAM" id="SignalP"/>
    </source>
</evidence>
<organism evidence="2 3">
    <name type="scientific">Starmerella bacillaris</name>
    <name type="common">Yeast</name>
    <name type="synonym">Candida zemplinina</name>
    <dbReference type="NCBI Taxonomy" id="1247836"/>
    <lineage>
        <taxon>Eukaryota</taxon>
        <taxon>Fungi</taxon>
        <taxon>Dikarya</taxon>
        <taxon>Ascomycota</taxon>
        <taxon>Saccharomycotina</taxon>
        <taxon>Dipodascomycetes</taxon>
        <taxon>Dipodascales</taxon>
        <taxon>Trichomonascaceae</taxon>
        <taxon>Starmerella</taxon>
    </lineage>
</organism>
<evidence type="ECO:0000313" key="2">
    <source>
        <dbReference type="EMBL" id="GMM49492.1"/>
    </source>
</evidence>
<evidence type="ECO:0000313" key="3">
    <source>
        <dbReference type="Proteomes" id="UP001362899"/>
    </source>
</evidence>
<sequence>MLSFLGLVGIANAVASNNMCSPEQSNNLLNGVKDFNTHLYEYSRFGELSFNPMQYEQTADLVMQSYNTLIAHQRNLNEIIDTCIPDVSVKLTSAVTHTILLYIDRVVPMSKIGRAIEQAKFGTKQTPYEVPQIMNAYGEINESQPQHHESVDLEQYLSQSLNQIATVKYNNSIRSELNNSSFKIQPDVNDYWDNHEKTKNDAKSISTTKLLALKYMSINSLIEDLEKLTIVKPYCTRFSQNIQMYAEDAFSGFNDVNSAFAPTATNIAPQYTGLQRPCIKSSDNRKFSQETKSPPTHHHGLFGDAVSTTKGLLNGSLHFVGRIFHLGKKDSDSSLLAAMKQVTQIYYGD</sequence>
<dbReference type="Proteomes" id="UP001362899">
    <property type="component" value="Unassembled WGS sequence"/>
</dbReference>
<proteinExistence type="predicted"/>
<reference evidence="2 3" key="1">
    <citation type="journal article" date="2023" name="Elife">
        <title>Identification of key yeast species and microbe-microbe interactions impacting larval growth of Drosophila in the wild.</title>
        <authorList>
            <person name="Mure A."/>
            <person name="Sugiura Y."/>
            <person name="Maeda R."/>
            <person name="Honda K."/>
            <person name="Sakurai N."/>
            <person name="Takahashi Y."/>
            <person name="Watada M."/>
            <person name="Katoh T."/>
            <person name="Gotoh A."/>
            <person name="Gotoh Y."/>
            <person name="Taniguchi I."/>
            <person name="Nakamura K."/>
            <person name="Hayashi T."/>
            <person name="Katayama T."/>
            <person name="Uemura T."/>
            <person name="Hattori Y."/>
        </authorList>
    </citation>
    <scope>NUCLEOTIDE SEQUENCE [LARGE SCALE GENOMIC DNA]</scope>
    <source>
        <strain evidence="2 3">SB-73</strain>
    </source>
</reference>
<protein>
    <submittedName>
        <fullName evidence="2">Uncharacterized protein</fullName>
    </submittedName>
</protein>
<name>A0AAV5REU5_STABA</name>
<comment type="caution">
    <text evidence="2">The sequence shown here is derived from an EMBL/GenBank/DDBJ whole genome shotgun (WGS) entry which is preliminary data.</text>
</comment>
<gene>
    <name evidence="2" type="ORF">DASB73_004500</name>
</gene>
<dbReference type="AlphaFoldDB" id="A0AAV5REU5"/>
<accession>A0AAV5REU5</accession>
<feature type="signal peptide" evidence="1">
    <location>
        <begin position="1"/>
        <end position="16"/>
    </location>
</feature>
<keyword evidence="1" id="KW-0732">Signal</keyword>
<keyword evidence="3" id="KW-1185">Reference proteome</keyword>